<proteinExistence type="predicted"/>
<sequence length="53" mass="6177">MYFTYVRLLLNMGETENAEEYQVRLAIALFWNPSKGEGGLIPHFLPVSLRFLM</sequence>
<dbReference type="EMBL" id="UOFV01000504">
    <property type="protein sequence ID" value="VAX04904.1"/>
    <property type="molecule type" value="Genomic_DNA"/>
</dbReference>
<accession>A0A3B1AYT5</accession>
<dbReference type="AlphaFoldDB" id="A0A3B1AYT5"/>
<gene>
    <name evidence="1" type="ORF">MNBD_GAMMA19-1453</name>
</gene>
<protein>
    <submittedName>
        <fullName evidence="1">Uncharacterized protein</fullName>
    </submittedName>
</protein>
<organism evidence="1">
    <name type="scientific">hydrothermal vent metagenome</name>
    <dbReference type="NCBI Taxonomy" id="652676"/>
    <lineage>
        <taxon>unclassified sequences</taxon>
        <taxon>metagenomes</taxon>
        <taxon>ecological metagenomes</taxon>
    </lineage>
</organism>
<reference evidence="1" key="1">
    <citation type="submission" date="2018-06" db="EMBL/GenBank/DDBJ databases">
        <authorList>
            <person name="Zhirakovskaya E."/>
        </authorList>
    </citation>
    <scope>NUCLEOTIDE SEQUENCE</scope>
</reference>
<evidence type="ECO:0000313" key="1">
    <source>
        <dbReference type="EMBL" id="VAX04904.1"/>
    </source>
</evidence>
<name>A0A3B1AYT5_9ZZZZ</name>